<evidence type="ECO:0000256" key="4">
    <source>
        <dbReference type="SAM" id="Phobius"/>
    </source>
</evidence>
<dbReference type="SMART" id="SM01358">
    <property type="entry name" value="HBM"/>
    <property type="match status" value="1"/>
</dbReference>
<proteinExistence type="inferred from homology"/>
<dbReference type="GO" id="GO:0016020">
    <property type="term" value="C:membrane"/>
    <property type="evidence" value="ECO:0007669"/>
    <property type="project" value="InterPro"/>
</dbReference>
<dbReference type="Gene3D" id="1.10.287.950">
    <property type="entry name" value="Methyl-accepting chemotaxis protein"/>
    <property type="match status" value="1"/>
</dbReference>
<dbReference type="InterPro" id="IPR003660">
    <property type="entry name" value="HAMP_dom"/>
</dbReference>
<dbReference type="InterPro" id="IPR032255">
    <property type="entry name" value="HBM"/>
</dbReference>
<dbReference type="InterPro" id="IPR004089">
    <property type="entry name" value="MCPsignal_dom"/>
</dbReference>
<keyword evidence="4" id="KW-1133">Transmembrane helix</keyword>
<dbReference type="Pfam" id="PF00672">
    <property type="entry name" value="HAMP"/>
    <property type="match status" value="1"/>
</dbReference>
<feature type="domain" description="HAMP" evidence="6">
    <location>
        <begin position="319"/>
        <end position="372"/>
    </location>
</feature>
<dbReference type="PANTHER" id="PTHR32089">
    <property type="entry name" value="METHYL-ACCEPTING CHEMOTAXIS PROTEIN MCPB"/>
    <property type="match status" value="1"/>
</dbReference>
<accession>A0A0M6Y9B6</accession>
<dbReference type="Gene3D" id="6.10.340.10">
    <property type="match status" value="1"/>
</dbReference>
<dbReference type="EMBL" id="CXST01000003">
    <property type="protein sequence ID" value="CTQ46123.1"/>
    <property type="molecule type" value="Genomic_DNA"/>
</dbReference>
<dbReference type="PROSITE" id="PS50885">
    <property type="entry name" value="HAMP"/>
    <property type="match status" value="1"/>
</dbReference>
<evidence type="ECO:0000259" key="5">
    <source>
        <dbReference type="PROSITE" id="PS50111"/>
    </source>
</evidence>
<keyword evidence="4" id="KW-0812">Transmembrane</keyword>
<keyword evidence="4" id="KW-0472">Membrane</keyword>
<dbReference type="Proteomes" id="UP000048926">
    <property type="component" value="Unassembled WGS sequence"/>
</dbReference>
<organism evidence="7 8">
    <name type="scientific">Roseibium aggregatum</name>
    <dbReference type="NCBI Taxonomy" id="187304"/>
    <lineage>
        <taxon>Bacteria</taxon>
        <taxon>Pseudomonadati</taxon>
        <taxon>Pseudomonadota</taxon>
        <taxon>Alphaproteobacteria</taxon>
        <taxon>Hyphomicrobiales</taxon>
        <taxon>Stappiaceae</taxon>
        <taxon>Roseibium</taxon>
    </lineage>
</organism>
<evidence type="ECO:0000256" key="2">
    <source>
        <dbReference type="ARBA" id="ARBA00029447"/>
    </source>
</evidence>
<name>A0A0M6Y9B6_9HYPH</name>
<keyword evidence="8" id="KW-1185">Reference proteome</keyword>
<dbReference type="AlphaFoldDB" id="A0A0M6Y9B6"/>
<dbReference type="SUPFAM" id="SSF158472">
    <property type="entry name" value="HAMP domain-like"/>
    <property type="match status" value="1"/>
</dbReference>
<comment type="similarity">
    <text evidence="2">Belongs to the methyl-accepting chemotaxis (MCP) protein family.</text>
</comment>
<keyword evidence="1 3" id="KW-0807">Transducer</keyword>
<protein>
    <submittedName>
        <fullName evidence="7">Putative methyl-accepting chemotaxis protein YoaH</fullName>
    </submittedName>
</protein>
<dbReference type="RefSeq" id="WP_055659834.1">
    <property type="nucleotide sequence ID" value="NZ_CXST01000003.1"/>
</dbReference>
<evidence type="ECO:0000256" key="1">
    <source>
        <dbReference type="ARBA" id="ARBA00023224"/>
    </source>
</evidence>
<evidence type="ECO:0000256" key="3">
    <source>
        <dbReference type="PROSITE-ProRule" id="PRU00284"/>
    </source>
</evidence>
<gene>
    <name evidence="7" type="primary">yoaH</name>
    <name evidence="7" type="ORF">LAL4801_04579</name>
</gene>
<dbReference type="GO" id="GO:0007165">
    <property type="term" value="P:signal transduction"/>
    <property type="evidence" value="ECO:0007669"/>
    <property type="project" value="UniProtKB-KW"/>
</dbReference>
<feature type="transmembrane region" description="Helical" evidence="4">
    <location>
        <begin position="21"/>
        <end position="41"/>
    </location>
</feature>
<dbReference type="PANTHER" id="PTHR32089:SF112">
    <property type="entry name" value="LYSOZYME-LIKE PROTEIN-RELATED"/>
    <property type="match status" value="1"/>
</dbReference>
<dbReference type="PROSITE" id="PS50111">
    <property type="entry name" value="CHEMOTAXIS_TRANSDUC_2"/>
    <property type="match status" value="1"/>
</dbReference>
<reference evidence="8" key="1">
    <citation type="submission" date="2015-07" db="EMBL/GenBank/DDBJ databases">
        <authorList>
            <person name="Rodrigo-Torres Lidia"/>
            <person name="Arahal R.David."/>
        </authorList>
    </citation>
    <scope>NUCLEOTIDE SEQUENCE [LARGE SCALE GENOMIC DNA]</scope>
    <source>
        <strain evidence="8">CECT 4801</strain>
    </source>
</reference>
<dbReference type="STRING" id="187304.B0E33_14005"/>
<dbReference type="SMART" id="SM00283">
    <property type="entry name" value="MA"/>
    <property type="match status" value="1"/>
</dbReference>
<sequence length="668" mass="70457">MKMFGQSALARVGALSVKLKILSLSLLTAIGMLTIGGVFWWSQNEVAGAFNKLDQSAGLARSVADLSDIANGMRNIGKGYLARPEEKDHELFEAKLSEAHGVLDDISAKPVAAAFSAEIADVRDTLDGASGAFSSLNTVQREIGFNSETGLRATLSENADEVLKRLKKEMRFGGGPDFEKMVTTMLDVQLSEKKFILDRNDVALGNFEVAFGRYERLLKKAYLPNEIKEDVGTKMAIYREAFDAYTAAVAEKDKSIELLETLFDLVPPRLEALNNAAREAELAAEQDLETVRAYSTLAVVSVIAAFLVSGVLAGMLIGRSIANPLSRLQNAMEELASGHVDVNLPTAKGSVEIAAMARTVSVFQENAVERQRLAAASEEENAQRDARVARLESLIANFEATVGQALESLDRSTSDLTQTSAAVEAAADDVAQQADRAGNAVRVAAENVNSAASASEELAASINEISNQASNSTTVAKKAVASAEGTSQTMGQLSRAADRIGEVMGLIRDIANQTNLLALNATIEAARAGEAGKGFAVVAAEVKQLADQTSRATEDIASQVEAIQMSSSHALEAIDEVTGIISEMEGLASAVASAVIQQDAAVQSIAKNVVDASTRSHEGAECMTAVGSATEHARATGGEVEQLATSLSEQAALIRSEISNFLSGVRAA</sequence>
<evidence type="ECO:0000313" key="7">
    <source>
        <dbReference type="EMBL" id="CTQ46123.1"/>
    </source>
</evidence>
<dbReference type="Pfam" id="PF00015">
    <property type="entry name" value="MCPsignal"/>
    <property type="match status" value="1"/>
</dbReference>
<dbReference type="SUPFAM" id="SSF58104">
    <property type="entry name" value="Methyl-accepting chemotaxis protein (MCP) signaling domain"/>
    <property type="match status" value="1"/>
</dbReference>
<evidence type="ECO:0000259" key="6">
    <source>
        <dbReference type="PROSITE" id="PS50885"/>
    </source>
</evidence>
<dbReference type="SMART" id="SM00304">
    <property type="entry name" value="HAMP"/>
    <property type="match status" value="1"/>
</dbReference>
<evidence type="ECO:0000313" key="8">
    <source>
        <dbReference type="Proteomes" id="UP000048926"/>
    </source>
</evidence>
<feature type="domain" description="Methyl-accepting transducer" evidence="5">
    <location>
        <begin position="412"/>
        <end position="648"/>
    </location>
</feature>